<evidence type="ECO:0000256" key="10">
    <source>
        <dbReference type="ARBA" id="ARBA00022842"/>
    </source>
</evidence>
<dbReference type="NCBIfam" id="TIGR00472">
    <property type="entry name" value="pheT_bact"/>
    <property type="match status" value="1"/>
</dbReference>
<feature type="binding site" evidence="15">
    <location>
        <position position="506"/>
    </location>
    <ligand>
        <name>Mg(2+)</name>
        <dbReference type="ChEBI" id="CHEBI:18420"/>
        <note>shared with alpha subunit</note>
    </ligand>
</feature>
<dbReference type="SUPFAM" id="SSF56037">
    <property type="entry name" value="PheT/TilS domain"/>
    <property type="match status" value="1"/>
</dbReference>
<evidence type="ECO:0000313" key="21">
    <source>
        <dbReference type="Proteomes" id="UP000245166"/>
    </source>
</evidence>
<comment type="subcellular location">
    <subcellularLocation>
        <location evidence="1 15">Cytoplasm</location>
    </subcellularLocation>
</comment>
<accession>A0A2U1ZSR6</accession>
<dbReference type="InterPro" id="IPR009061">
    <property type="entry name" value="DNA-bd_dom_put_sf"/>
</dbReference>
<dbReference type="HAMAP" id="MF_00283">
    <property type="entry name" value="Phe_tRNA_synth_beta1"/>
    <property type="match status" value="1"/>
</dbReference>
<dbReference type="OrthoDB" id="9805455at2"/>
<evidence type="ECO:0000256" key="5">
    <source>
        <dbReference type="ARBA" id="ARBA00022555"/>
    </source>
</evidence>
<dbReference type="Pfam" id="PF03483">
    <property type="entry name" value="B3_4"/>
    <property type="match status" value="1"/>
</dbReference>
<evidence type="ECO:0000256" key="15">
    <source>
        <dbReference type="HAMAP-Rule" id="MF_00283"/>
    </source>
</evidence>
<keyword evidence="8 15" id="KW-0547">Nucleotide-binding</keyword>
<dbReference type="SUPFAM" id="SSF54991">
    <property type="entry name" value="Anticodon-binding domain of PheRS"/>
    <property type="match status" value="1"/>
</dbReference>
<dbReference type="SUPFAM" id="SSF50249">
    <property type="entry name" value="Nucleic acid-binding proteins"/>
    <property type="match status" value="1"/>
</dbReference>
<evidence type="ECO:0000256" key="3">
    <source>
        <dbReference type="ARBA" id="ARBA00011209"/>
    </source>
</evidence>
<dbReference type="GO" id="GO:0004826">
    <property type="term" value="F:phenylalanine-tRNA ligase activity"/>
    <property type="evidence" value="ECO:0007669"/>
    <property type="project" value="UniProtKB-UniRule"/>
</dbReference>
<evidence type="ECO:0000256" key="9">
    <source>
        <dbReference type="ARBA" id="ARBA00022840"/>
    </source>
</evidence>
<reference evidence="20 21" key="1">
    <citation type="submission" date="2018-03" db="EMBL/GenBank/DDBJ databases">
        <title>Genome assembly of novel Miniimonas species PCH200.</title>
        <authorList>
            <person name="Thakur V."/>
            <person name="Kumar V."/>
            <person name="Singh D."/>
        </authorList>
    </citation>
    <scope>NUCLEOTIDE SEQUENCE [LARGE SCALE GENOMIC DNA]</scope>
    <source>
        <strain evidence="20 21">PCH200</strain>
    </source>
</reference>
<dbReference type="InterPro" id="IPR020825">
    <property type="entry name" value="Phe-tRNA_synthase-like_B3/B4"/>
</dbReference>
<evidence type="ECO:0000256" key="7">
    <source>
        <dbReference type="ARBA" id="ARBA00022723"/>
    </source>
</evidence>
<sequence>MPNVVMPWLAEHVELPADLTAAQLAEDLVRVGLEEEAIHSSGVTGPVVVGRVLAKSPEPQKNGKVINWCQVDTGERDEAGDVVERGVICGAHNFEAGDTVVVALPGAVLPGDFAIAARKTYGHVSNGMICAADEIGLEKENEGIIVLATAAEREADPSAVPAPGTDALELLGLADEVLEINVTPDRGYCFSVRGVAREYAHSTGATFTDPALPAPRGSAPEVPTATDTGFAVEIDDAAPIRGQVGCDRFVARIVRGVDASASSPEWLQRRLRQAGMRPISLAVDATNYVMLDLGQPLHAYDLATLTAPIVVRRARAGETITTLDDAERTLHAEDLLITDSPDGSRGSRPIGIAGVMGGAATEVSDATTDVLIEAAHFETVTIARSARRHRLPSEASKRFERGVDPRLQAVAAQRVVDLLVEHGGGVEDTAAVTDVDSTTSAAPIALDPAAVARLIGVPYTYDEVHDTLEAIGARVTDIADGDHRELLVSPPTWRPDITQAVDLIEEVVRLRGYEGVPTVVPRAVPGNGLTPTQRLRRGAERTLAESGLVQVVSSPFVGAKVHDQLAEQADDRRREVELLANPLADDAPELRTSLLATLLPVATRNLSRGASAVGVFEVGSVTFRHPGGAASLLPDGGAYPGDDVVAALEASVPPQERHVAGVLATTASQGTSASQAETAIAVALRLAGALGVAIDVAAAERTPFHPGRCASLALADGTVVGHAGELAPKVASAFGLPARAAAFELDLDALVAAAATSGLSLGKLSTFPVAKEDVALVVDAGVPAETVRRVVAEAAGDLAESVELFDVYTGDQVGEARKSLAFALRLRAGDRTLTAEETAGVRESIVALAAERVGGVLRG</sequence>
<evidence type="ECO:0000256" key="4">
    <source>
        <dbReference type="ARBA" id="ARBA00022490"/>
    </source>
</evidence>
<keyword evidence="12 15" id="KW-0648">Protein biosynthesis</keyword>
<evidence type="ECO:0000256" key="6">
    <source>
        <dbReference type="ARBA" id="ARBA00022598"/>
    </source>
</evidence>
<evidence type="ECO:0000259" key="18">
    <source>
        <dbReference type="PROSITE" id="PS51447"/>
    </source>
</evidence>
<name>A0A2U1ZSR6_9MICO</name>
<dbReference type="GO" id="GO:0005524">
    <property type="term" value="F:ATP binding"/>
    <property type="evidence" value="ECO:0007669"/>
    <property type="project" value="UniProtKB-UniRule"/>
</dbReference>
<dbReference type="Gene3D" id="2.40.50.140">
    <property type="entry name" value="Nucleic acid-binding proteins"/>
    <property type="match status" value="1"/>
</dbReference>
<evidence type="ECO:0000256" key="12">
    <source>
        <dbReference type="ARBA" id="ARBA00022917"/>
    </source>
</evidence>
<dbReference type="PANTHER" id="PTHR10947">
    <property type="entry name" value="PHENYLALANYL-TRNA SYNTHETASE BETA CHAIN AND LEUCINE-RICH REPEAT-CONTAINING PROTEIN 47"/>
    <property type="match status" value="1"/>
</dbReference>
<dbReference type="Pfam" id="PF03147">
    <property type="entry name" value="FDX-ACB"/>
    <property type="match status" value="1"/>
</dbReference>
<dbReference type="PROSITE" id="PS50886">
    <property type="entry name" value="TRBD"/>
    <property type="match status" value="1"/>
</dbReference>
<dbReference type="Gene3D" id="3.30.70.380">
    <property type="entry name" value="Ferrodoxin-fold anticodon-binding domain"/>
    <property type="match status" value="1"/>
</dbReference>
<dbReference type="InterPro" id="IPR004532">
    <property type="entry name" value="Phe-tRNA-ligase_IIc_bsu_bact"/>
</dbReference>
<keyword evidence="13 15" id="KW-0030">Aminoacyl-tRNA synthetase</keyword>
<dbReference type="RefSeq" id="WP_109228385.1">
    <property type="nucleotide sequence ID" value="NZ_PYHR01000002.1"/>
</dbReference>
<dbReference type="InterPro" id="IPR045060">
    <property type="entry name" value="Phe-tRNA-ligase_IIc_bsu"/>
</dbReference>
<dbReference type="InterPro" id="IPR005121">
    <property type="entry name" value="Fdx_antiC-bd"/>
</dbReference>
<keyword evidence="4 15" id="KW-0963">Cytoplasm</keyword>
<evidence type="ECO:0000256" key="8">
    <source>
        <dbReference type="ARBA" id="ARBA00022741"/>
    </source>
</evidence>
<evidence type="ECO:0000256" key="2">
    <source>
        <dbReference type="ARBA" id="ARBA00008653"/>
    </source>
</evidence>
<comment type="subunit">
    <text evidence="3 15">Tetramer of two alpha and two beta subunits.</text>
</comment>
<dbReference type="Gene3D" id="3.30.56.10">
    <property type="match status" value="2"/>
</dbReference>
<feature type="binding site" evidence="15">
    <location>
        <position position="502"/>
    </location>
    <ligand>
        <name>Mg(2+)</name>
        <dbReference type="ChEBI" id="CHEBI:18420"/>
        <note>shared with alpha subunit</note>
    </ligand>
</feature>
<dbReference type="GO" id="GO:0009328">
    <property type="term" value="C:phenylalanine-tRNA ligase complex"/>
    <property type="evidence" value="ECO:0007669"/>
    <property type="project" value="TreeGrafter"/>
</dbReference>
<dbReference type="Gene3D" id="3.30.930.10">
    <property type="entry name" value="Bira Bifunctional Protein, Domain 2"/>
    <property type="match status" value="1"/>
</dbReference>
<dbReference type="Proteomes" id="UP000245166">
    <property type="component" value="Unassembled WGS sequence"/>
</dbReference>
<feature type="binding site" evidence="15">
    <location>
        <position position="505"/>
    </location>
    <ligand>
        <name>Mg(2+)</name>
        <dbReference type="ChEBI" id="CHEBI:18420"/>
        <note>shared with alpha subunit</note>
    </ligand>
</feature>
<feature type="domain" description="FDX-ACB" evidence="18">
    <location>
        <begin position="765"/>
        <end position="858"/>
    </location>
</feature>
<dbReference type="AlphaFoldDB" id="A0A2U1ZSR6"/>
<dbReference type="SMART" id="SM00873">
    <property type="entry name" value="B3_4"/>
    <property type="match status" value="1"/>
</dbReference>
<dbReference type="Pfam" id="PF17759">
    <property type="entry name" value="tRNA_synthFbeta"/>
    <property type="match status" value="1"/>
</dbReference>
<comment type="caution">
    <text evidence="20">The sequence shown here is derived from an EMBL/GenBank/DDBJ whole genome shotgun (WGS) entry which is preliminary data.</text>
</comment>
<proteinExistence type="inferred from homology"/>
<evidence type="ECO:0000256" key="14">
    <source>
        <dbReference type="ARBA" id="ARBA00049255"/>
    </source>
</evidence>
<evidence type="ECO:0000256" key="11">
    <source>
        <dbReference type="ARBA" id="ARBA00022884"/>
    </source>
</evidence>
<dbReference type="GO" id="GO:0000287">
    <property type="term" value="F:magnesium ion binding"/>
    <property type="evidence" value="ECO:0007669"/>
    <property type="project" value="UniProtKB-UniRule"/>
</dbReference>
<protein>
    <recommendedName>
        <fullName evidence="15">Phenylalanine--tRNA ligase beta subunit</fullName>
        <ecNumber evidence="15">6.1.1.20</ecNumber>
    </recommendedName>
    <alternativeName>
        <fullName evidence="15">Phenylalanyl-tRNA synthetase beta subunit</fullName>
        <shortName evidence="15">PheRS</shortName>
    </alternativeName>
</protein>
<dbReference type="SMART" id="SM00874">
    <property type="entry name" value="B5"/>
    <property type="match status" value="1"/>
</dbReference>
<evidence type="ECO:0000256" key="16">
    <source>
        <dbReference type="PROSITE-ProRule" id="PRU00209"/>
    </source>
</evidence>
<dbReference type="GO" id="GO:0006432">
    <property type="term" value="P:phenylalanyl-tRNA aminoacylation"/>
    <property type="evidence" value="ECO:0007669"/>
    <property type="project" value="UniProtKB-UniRule"/>
</dbReference>
<dbReference type="InterPro" id="IPR045864">
    <property type="entry name" value="aa-tRNA-synth_II/BPL/LPL"/>
</dbReference>
<dbReference type="Gene3D" id="3.50.40.10">
    <property type="entry name" value="Phenylalanyl-trna Synthetase, Chain B, domain 3"/>
    <property type="match status" value="1"/>
</dbReference>
<dbReference type="GO" id="GO:0000049">
    <property type="term" value="F:tRNA binding"/>
    <property type="evidence" value="ECO:0007669"/>
    <property type="project" value="UniProtKB-UniRule"/>
</dbReference>
<keyword evidence="9 15" id="KW-0067">ATP-binding</keyword>
<dbReference type="SUPFAM" id="SSF46955">
    <property type="entry name" value="Putative DNA-binding domain"/>
    <property type="match status" value="1"/>
</dbReference>
<evidence type="ECO:0000259" key="17">
    <source>
        <dbReference type="PROSITE" id="PS50886"/>
    </source>
</evidence>
<keyword evidence="5 16" id="KW-0820">tRNA-binding</keyword>
<dbReference type="FunFam" id="3.30.70.380:FF:000001">
    <property type="entry name" value="Phenylalanine--tRNA ligase beta subunit"/>
    <property type="match status" value="1"/>
</dbReference>
<comment type="cofactor">
    <cofactor evidence="15">
        <name>Mg(2+)</name>
        <dbReference type="ChEBI" id="CHEBI:18420"/>
    </cofactor>
    <text evidence="15">Binds 2 magnesium ions per tetramer.</text>
</comment>
<dbReference type="InterPro" id="IPR005146">
    <property type="entry name" value="B3/B4_tRNA-bd"/>
</dbReference>
<dbReference type="PANTHER" id="PTHR10947:SF0">
    <property type="entry name" value="PHENYLALANINE--TRNA LIGASE BETA SUBUNIT"/>
    <property type="match status" value="1"/>
</dbReference>
<dbReference type="InterPro" id="IPR036690">
    <property type="entry name" value="Fdx_antiC-bd_sf"/>
</dbReference>
<dbReference type="EC" id="6.1.1.20" evidence="15"/>
<dbReference type="InterPro" id="IPR033714">
    <property type="entry name" value="tRNA_bind_bactPheRS"/>
</dbReference>
<dbReference type="PROSITE" id="PS51447">
    <property type="entry name" value="FDX_ACB"/>
    <property type="match status" value="1"/>
</dbReference>
<evidence type="ECO:0000313" key="20">
    <source>
        <dbReference type="EMBL" id="PWD50001.1"/>
    </source>
</evidence>
<dbReference type="InterPro" id="IPR002547">
    <property type="entry name" value="tRNA-bd_dom"/>
</dbReference>
<dbReference type="InterPro" id="IPR012340">
    <property type="entry name" value="NA-bd_OB-fold"/>
</dbReference>
<feature type="domain" description="B5" evidence="19">
    <location>
        <begin position="439"/>
        <end position="518"/>
    </location>
</feature>
<organism evidence="20 21">
    <name type="scientific">Serinibacter arcticus</name>
    <dbReference type="NCBI Taxonomy" id="1655435"/>
    <lineage>
        <taxon>Bacteria</taxon>
        <taxon>Bacillati</taxon>
        <taxon>Actinomycetota</taxon>
        <taxon>Actinomycetes</taxon>
        <taxon>Micrococcales</taxon>
        <taxon>Beutenbergiaceae</taxon>
        <taxon>Serinibacter</taxon>
    </lineage>
</organism>
<dbReference type="InterPro" id="IPR041616">
    <property type="entry name" value="PheRS_beta_core"/>
</dbReference>
<dbReference type="SMART" id="SM00896">
    <property type="entry name" value="FDX-ACB"/>
    <property type="match status" value="1"/>
</dbReference>
<dbReference type="SUPFAM" id="SSF55681">
    <property type="entry name" value="Class II aaRS and biotin synthetases"/>
    <property type="match status" value="1"/>
</dbReference>
<dbReference type="EMBL" id="PYHR01000002">
    <property type="protein sequence ID" value="PWD50001.1"/>
    <property type="molecule type" value="Genomic_DNA"/>
</dbReference>
<comment type="similarity">
    <text evidence="2 15">Belongs to the phenylalanyl-tRNA synthetase beta subunit family. Type 1 subfamily.</text>
</comment>
<keyword evidence="6 15" id="KW-0436">Ligase</keyword>
<gene>
    <name evidence="15" type="primary">pheT</name>
    <name evidence="20" type="ORF">C8046_04220</name>
</gene>
<keyword evidence="11 16" id="KW-0694">RNA-binding</keyword>
<dbReference type="Pfam" id="PF01588">
    <property type="entry name" value="tRNA_bind"/>
    <property type="match status" value="1"/>
</dbReference>
<evidence type="ECO:0000256" key="1">
    <source>
        <dbReference type="ARBA" id="ARBA00004496"/>
    </source>
</evidence>
<comment type="catalytic activity">
    <reaction evidence="14 15">
        <text>tRNA(Phe) + L-phenylalanine + ATP = L-phenylalanyl-tRNA(Phe) + AMP + diphosphate + H(+)</text>
        <dbReference type="Rhea" id="RHEA:19413"/>
        <dbReference type="Rhea" id="RHEA-COMP:9668"/>
        <dbReference type="Rhea" id="RHEA-COMP:9699"/>
        <dbReference type="ChEBI" id="CHEBI:15378"/>
        <dbReference type="ChEBI" id="CHEBI:30616"/>
        <dbReference type="ChEBI" id="CHEBI:33019"/>
        <dbReference type="ChEBI" id="CHEBI:58095"/>
        <dbReference type="ChEBI" id="CHEBI:78442"/>
        <dbReference type="ChEBI" id="CHEBI:78531"/>
        <dbReference type="ChEBI" id="CHEBI:456215"/>
        <dbReference type="EC" id="6.1.1.20"/>
    </reaction>
</comment>
<evidence type="ECO:0000259" key="19">
    <source>
        <dbReference type="PROSITE" id="PS51483"/>
    </source>
</evidence>
<dbReference type="Pfam" id="PF03484">
    <property type="entry name" value="B5"/>
    <property type="match status" value="1"/>
</dbReference>
<keyword evidence="7 15" id="KW-0479">Metal-binding</keyword>
<feature type="domain" description="TRNA-binding" evidence="17">
    <location>
        <begin position="41"/>
        <end position="159"/>
    </location>
</feature>
<dbReference type="CDD" id="cd02796">
    <property type="entry name" value="tRNA_bind_bactPheRS"/>
    <property type="match status" value="1"/>
</dbReference>
<keyword evidence="21" id="KW-1185">Reference proteome</keyword>
<feature type="binding site" evidence="15">
    <location>
        <position position="496"/>
    </location>
    <ligand>
        <name>Mg(2+)</name>
        <dbReference type="ChEBI" id="CHEBI:18420"/>
        <note>shared with alpha subunit</note>
    </ligand>
</feature>
<dbReference type="PROSITE" id="PS51483">
    <property type="entry name" value="B5"/>
    <property type="match status" value="1"/>
</dbReference>
<evidence type="ECO:0000256" key="13">
    <source>
        <dbReference type="ARBA" id="ARBA00023146"/>
    </source>
</evidence>
<keyword evidence="10 15" id="KW-0460">Magnesium</keyword>
<dbReference type="InterPro" id="IPR005147">
    <property type="entry name" value="tRNA_synthase_B5-dom"/>
</dbReference>